<dbReference type="InterPro" id="IPR035952">
    <property type="entry name" value="Rhomboid-like_sf"/>
</dbReference>
<evidence type="ECO:0000256" key="1">
    <source>
        <dbReference type="ARBA" id="ARBA00004141"/>
    </source>
</evidence>
<evidence type="ECO:0000259" key="8">
    <source>
        <dbReference type="Pfam" id="PF01694"/>
    </source>
</evidence>
<dbReference type="Gene3D" id="3.30.70.2080">
    <property type="match status" value="1"/>
</dbReference>
<evidence type="ECO:0000256" key="6">
    <source>
        <dbReference type="ARBA" id="ARBA00023136"/>
    </source>
</evidence>
<keyword evidence="5 7" id="KW-1133">Transmembrane helix</keyword>
<dbReference type="InterPro" id="IPR050925">
    <property type="entry name" value="Rhomboid_protease_S54"/>
</dbReference>
<dbReference type="EMBL" id="MTSM01000002">
    <property type="protein sequence ID" value="OPX56683.1"/>
    <property type="molecule type" value="Genomic_DNA"/>
</dbReference>
<dbReference type="SUPFAM" id="SSF144091">
    <property type="entry name" value="Rhomboid-like"/>
    <property type="match status" value="1"/>
</dbReference>
<dbReference type="Pfam" id="PF16733">
    <property type="entry name" value="NRho"/>
    <property type="match status" value="1"/>
</dbReference>
<dbReference type="PANTHER" id="PTHR43731">
    <property type="entry name" value="RHOMBOID PROTEASE"/>
    <property type="match status" value="1"/>
</dbReference>
<protein>
    <recommendedName>
        <fullName evidence="12">Peptidase S54 rhomboid domain-containing protein</fullName>
    </recommendedName>
</protein>
<dbReference type="Gene3D" id="1.20.1540.10">
    <property type="entry name" value="Rhomboid-like"/>
    <property type="match status" value="1"/>
</dbReference>
<dbReference type="PANTHER" id="PTHR43731:SF14">
    <property type="entry name" value="PRESENILIN-ASSOCIATED RHOMBOID-LIKE PROTEIN, MITOCHONDRIAL"/>
    <property type="match status" value="1"/>
</dbReference>
<evidence type="ECO:0000256" key="2">
    <source>
        <dbReference type="ARBA" id="ARBA00009045"/>
    </source>
</evidence>
<evidence type="ECO:0000256" key="4">
    <source>
        <dbReference type="ARBA" id="ARBA00022801"/>
    </source>
</evidence>
<comment type="caution">
    <text evidence="10">The sequence shown here is derived from an EMBL/GenBank/DDBJ whole genome shotgun (WGS) entry which is preliminary data.</text>
</comment>
<keyword evidence="3 7" id="KW-0812">Transmembrane</keyword>
<feature type="transmembrane region" description="Helical" evidence="7">
    <location>
        <begin position="233"/>
        <end position="254"/>
    </location>
</feature>
<keyword evidence="4" id="KW-0378">Hydrolase</keyword>
<evidence type="ECO:0000313" key="11">
    <source>
        <dbReference type="Proteomes" id="UP000191418"/>
    </source>
</evidence>
<gene>
    <name evidence="10" type="ORF">BTE48_01940</name>
</gene>
<feature type="transmembrane region" description="Helical" evidence="7">
    <location>
        <begin position="178"/>
        <end position="195"/>
    </location>
</feature>
<feature type="domain" description="Peptidase S54 rhomboid" evidence="8">
    <location>
        <begin position="137"/>
        <end position="278"/>
    </location>
</feature>
<name>A0A1T4LEV2_9GAMM</name>
<comment type="subcellular location">
    <subcellularLocation>
        <location evidence="1">Membrane</location>
        <topology evidence="1">Multi-pass membrane protein</topology>
    </subcellularLocation>
</comment>
<feature type="transmembrane region" description="Helical" evidence="7">
    <location>
        <begin position="146"/>
        <end position="166"/>
    </location>
</feature>
<dbReference type="STRING" id="64969.SAMN02745127_00447"/>
<evidence type="ECO:0000313" key="10">
    <source>
        <dbReference type="EMBL" id="OPX56683.1"/>
    </source>
</evidence>
<dbReference type="Pfam" id="PF01694">
    <property type="entry name" value="Rhomboid"/>
    <property type="match status" value="1"/>
</dbReference>
<proteinExistence type="inferred from homology"/>
<reference evidence="10 11" key="1">
    <citation type="submission" date="2017-01" db="EMBL/GenBank/DDBJ databases">
        <title>Genome Sequencing of a Marine Spirillum, Oceanospirillum multiglobuliferum ATCC 33336, from Japan.</title>
        <authorList>
            <person name="Carney J.G."/>
            <person name="Trachtenberg A.M."/>
            <person name="Rheaume B.A."/>
            <person name="Linnane J.D."/>
            <person name="Pitts N.L."/>
            <person name="Mykles D.L."/>
            <person name="Maclea K.S."/>
        </authorList>
    </citation>
    <scope>NUCLEOTIDE SEQUENCE [LARGE SCALE GENOMIC DNA]</scope>
    <source>
        <strain evidence="10 11">ATCC 33336</strain>
    </source>
</reference>
<dbReference type="InterPro" id="IPR031976">
    <property type="entry name" value="NRho"/>
</dbReference>
<dbReference type="InterPro" id="IPR038244">
    <property type="entry name" value="NRho_sf"/>
</dbReference>
<accession>A0A1T4LEV2</accession>
<organism evidence="10 11">
    <name type="scientific">Oceanospirillum multiglobuliferum</name>
    <dbReference type="NCBI Taxonomy" id="64969"/>
    <lineage>
        <taxon>Bacteria</taxon>
        <taxon>Pseudomonadati</taxon>
        <taxon>Pseudomonadota</taxon>
        <taxon>Gammaproteobacteria</taxon>
        <taxon>Oceanospirillales</taxon>
        <taxon>Oceanospirillaceae</taxon>
        <taxon>Oceanospirillum</taxon>
    </lineage>
</organism>
<dbReference type="Proteomes" id="UP000191418">
    <property type="component" value="Unassembled WGS sequence"/>
</dbReference>
<evidence type="ECO:0000259" key="9">
    <source>
        <dbReference type="Pfam" id="PF16733"/>
    </source>
</evidence>
<comment type="similarity">
    <text evidence="2">Belongs to the peptidase S54 family.</text>
</comment>
<keyword evidence="6 7" id="KW-0472">Membrane</keyword>
<feature type="transmembrane region" description="Helical" evidence="7">
    <location>
        <begin position="260"/>
        <end position="280"/>
    </location>
</feature>
<evidence type="ECO:0000256" key="3">
    <source>
        <dbReference type="ARBA" id="ARBA00022692"/>
    </source>
</evidence>
<evidence type="ECO:0000256" key="7">
    <source>
        <dbReference type="SAM" id="Phobius"/>
    </source>
</evidence>
<feature type="domain" description="Rhomboid protease N-terminal" evidence="9">
    <location>
        <begin position="2"/>
        <end position="61"/>
    </location>
</feature>
<dbReference type="InterPro" id="IPR022764">
    <property type="entry name" value="Peptidase_S54_rhomboid_dom"/>
</dbReference>
<dbReference type="OrthoDB" id="9778341at2"/>
<evidence type="ECO:0008006" key="12">
    <source>
        <dbReference type="Google" id="ProtNLM"/>
    </source>
</evidence>
<dbReference type="GO" id="GO:0004252">
    <property type="term" value="F:serine-type endopeptidase activity"/>
    <property type="evidence" value="ECO:0007669"/>
    <property type="project" value="InterPro"/>
</dbReference>
<dbReference type="RefSeq" id="WP_078744057.1">
    <property type="nucleotide sequence ID" value="NZ_FUXG01000002.1"/>
</dbReference>
<dbReference type="AlphaFoldDB" id="A0A1T4LEV2"/>
<evidence type="ECO:0000256" key="5">
    <source>
        <dbReference type="ARBA" id="ARBA00022989"/>
    </source>
</evidence>
<keyword evidence="11" id="KW-1185">Reference proteome</keyword>
<feature type="transmembrane region" description="Helical" evidence="7">
    <location>
        <begin position="84"/>
        <end position="104"/>
    </location>
</feature>
<sequence length="290" mass="32790">MIKVLEVPLEQDLSELSQELWARRIGHRINEHNGHQEIWLADPAYFPELLQLLRDWQQGQLTHTINIKPRASIGKQIEMGFRQWPFSLLLIMVSTLITAAIFLLSSDQLLSMLTIVPVVLQGSQLIHGDLSTVLQQGELWRLLSPMFLHFGWLHLAFNCLWIWELGRLIETEQCSKKLLVVVLVSGLVANLSQYMMGDVLFGGLSGVVYGLLGYCWFWDKFARTPLFFVRKGVFIALMIWLVFCWLGGSAVLGLGNVANAAHIGGLIAGSLWAWIALKIFGEGRPNSRRI</sequence>
<feature type="transmembrane region" description="Helical" evidence="7">
    <location>
        <begin position="201"/>
        <end position="221"/>
    </location>
</feature>
<dbReference type="GO" id="GO:0016020">
    <property type="term" value="C:membrane"/>
    <property type="evidence" value="ECO:0007669"/>
    <property type="project" value="UniProtKB-SubCell"/>
</dbReference>